<dbReference type="AlphaFoldDB" id="A0A0J1H5S3"/>
<dbReference type="EMBL" id="LDOT01000006">
    <property type="protein sequence ID" value="KLV07068.1"/>
    <property type="molecule type" value="Genomic_DNA"/>
</dbReference>
<evidence type="ECO:0000313" key="2">
    <source>
        <dbReference type="Proteomes" id="UP000036097"/>
    </source>
</evidence>
<dbReference type="PATRIC" id="fig|1195763.3.peg.1226"/>
<accession>A0A0J1H5S3</accession>
<dbReference type="Gene3D" id="1.25.40.10">
    <property type="entry name" value="Tetratricopeptide repeat domain"/>
    <property type="match status" value="1"/>
</dbReference>
<reference evidence="1 2" key="1">
    <citation type="submission" date="2015-05" db="EMBL/GenBank/DDBJ databases">
        <title>Photobacterium galathea sp. nov.</title>
        <authorList>
            <person name="Machado H."/>
            <person name="Gram L."/>
        </authorList>
    </citation>
    <scope>NUCLEOTIDE SEQUENCE [LARGE SCALE GENOMIC DNA]</scope>
    <source>
        <strain evidence="1 2">CGMCC 1.12159</strain>
    </source>
</reference>
<comment type="caution">
    <text evidence="1">The sequence shown here is derived from an EMBL/GenBank/DDBJ whole genome shotgun (WGS) entry which is preliminary data.</text>
</comment>
<dbReference type="SUPFAM" id="SSF48452">
    <property type="entry name" value="TPR-like"/>
    <property type="match status" value="1"/>
</dbReference>
<dbReference type="STRING" id="1195763.ABT56_05775"/>
<sequence>MMSPMLMAQTPADVYQNTLSNNDTGVYTVDEHVYFVVKQECLSKKKYAGTAESKAAEQEFYKMLAREMVDRSVSFSDRIADITQPLRSDIKLDVSTQLNAQTVLKHQLLFDRNTAANNCIQEYVVVVDSKQFQPNGVTIPRAEVESSAVKLLSAAVQSQDYSRVRAYLQSLGLEELANIYQHIENSTAVPVNLAVTDERPDCQQARCGLAEKAFSDYDIHHVVATILGAEGVFRIENKHPSYALADILFKRAESNFSQGRNAQGIIDDLTLSVNLAPQKAQSWKMLADISRALGQKELAQASSKQYIMQSPDSPESWVYLYLSQIETDPKAASQLRHWLQLINKKNSFSPWSKKQISGE</sequence>
<name>A0A0J1H5S3_9GAMM</name>
<organism evidence="1 2">
    <name type="scientific">Photobacterium aquae</name>
    <dbReference type="NCBI Taxonomy" id="1195763"/>
    <lineage>
        <taxon>Bacteria</taxon>
        <taxon>Pseudomonadati</taxon>
        <taxon>Pseudomonadota</taxon>
        <taxon>Gammaproteobacteria</taxon>
        <taxon>Vibrionales</taxon>
        <taxon>Vibrionaceae</taxon>
        <taxon>Photobacterium</taxon>
    </lineage>
</organism>
<dbReference type="InterPro" id="IPR011990">
    <property type="entry name" value="TPR-like_helical_dom_sf"/>
</dbReference>
<dbReference type="Proteomes" id="UP000036097">
    <property type="component" value="Unassembled WGS sequence"/>
</dbReference>
<evidence type="ECO:0000313" key="1">
    <source>
        <dbReference type="EMBL" id="KLV07068.1"/>
    </source>
</evidence>
<protein>
    <submittedName>
        <fullName evidence="1">Uncharacterized protein</fullName>
    </submittedName>
</protein>
<gene>
    <name evidence="1" type="ORF">ABT56_05775</name>
</gene>
<keyword evidence="2" id="KW-1185">Reference proteome</keyword>
<proteinExistence type="predicted"/>